<dbReference type="Pfam" id="PF04773">
    <property type="entry name" value="FecR"/>
    <property type="match status" value="1"/>
</dbReference>
<evidence type="ECO:0000259" key="2">
    <source>
        <dbReference type="Pfam" id="PF04773"/>
    </source>
</evidence>
<gene>
    <name evidence="4" type="ORF">K9D25_23240</name>
</gene>
<dbReference type="PANTHER" id="PTHR30273">
    <property type="entry name" value="PERIPLASMIC SIGNAL SENSOR AND SIGMA FACTOR ACTIVATOR FECR-RELATED"/>
    <property type="match status" value="1"/>
</dbReference>
<evidence type="ECO:0000313" key="4">
    <source>
        <dbReference type="EMBL" id="UOK73571.1"/>
    </source>
</evidence>
<evidence type="ECO:0000259" key="3">
    <source>
        <dbReference type="Pfam" id="PF16220"/>
    </source>
</evidence>
<sequence>MTEPVDIEALEWFVRLREEPADAEQRRAFAAWLATDPEHGAAFARAEALWNRFDAVEPEFRRLRRAGRLGRRDVLLGGLAAALAVPAGYVLYNRQLLFATFRTAAGERASFTLEDGSRVELGSASAMTTDFSPGLRRILLLQGEGFFEVAPDPARPFVVDAAHGRTRALGTAFDVKVTDETVAVAVVEHAVDVAVPDAPPLTLQAGWQVSYGPAGLAAPVEVDTGIVQAWRRDRIVFEDVPLADVLRELQRYRRGRILLMDTDIGNMPVTAVFETRNVDAALATIAATLPVRVVDGRLIAFVYGR</sequence>
<dbReference type="Proteomes" id="UP000831684">
    <property type="component" value="Plasmid pB"/>
</dbReference>
<feature type="transmembrane region" description="Helical" evidence="1">
    <location>
        <begin position="74"/>
        <end position="92"/>
    </location>
</feature>
<dbReference type="Gene3D" id="3.55.50.30">
    <property type="match status" value="1"/>
</dbReference>
<organism evidence="4 5">
    <name type="scientific">Ancylobacter polymorphus</name>
    <dbReference type="NCBI Taxonomy" id="223390"/>
    <lineage>
        <taxon>Bacteria</taxon>
        <taxon>Pseudomonadati</taxon>
        <taxon>Pseudomonadota</taxon>
        <taxon>Alphaproteobacteria</taxon>
        <taxon>Hyphomicrobiales</taxon>
        <taxon>Xanthobacteraceae</taxon>
        <taxon>Ancylobacter</taxon>
    </lineage>
</organism>
<dbReference type="GO" id="GO:0016989">
    <property type="term" value="F:sigma factor antagonist activity"/>
    <property type="evidence" value="ECO:0007669"/>
    <property type="project" value="TreeGrafter"/>
</dbReference>
<keyword evidence="1" id="KW-0472">Membrane</keyword>
<evidence type="ECO:0000256" key="1">
    <source>
        <dbReference type="SAM" id="Phobius"/>
    </source>
</evidence>
<dbReference type="PANTHER" id="PTHR30273:SF2">
    <property type="entry name" value="PROTEIN FECR"/>
    <property type="match status" value="1"/>
</dbReference>
<dbReference type="KEGG" id="apol:K9D25_23240"/>
<keyword evidence="1" id="KW-0812">Transmembrane</keyword>
<reference evidence="4" key="1">
    <citation type="submission" date="2021-09" db="EMBL/GenBank/DDBJ databases">
        <title>Network and meta-omics reveal the key degrader and cooperation patterns in an efficient 1,4-dioxane-degrading microbial community.</title>
        <authorList>
            <person name="Dai C."/>
        </authorList>
    </citation>
    <scope>NUCLEOTIDE SEQUENCE</scope>
    <source>
        <strain evidence="4">ZM13</strain>
        <plasmid evidence="4">pB</plasmid>
    </source>
</reference>
<dbReference type="InterPro" id="IPR006860">
    <property type="entry name" value="FecR"/>
</dbReference>
<protein>
    <submittedName>
        <fullName evidence="4">FecR domain-containing protein</fullName>
    </submittedName>
</protein>
<keyword evidence="1" id="KW-1133">Transmembrane helix</keyword>
<feature type="domain" description="FecR N-terminal" evidence="3">
    <location>
        <begin position="8"/>
        <end position="49"/>
    </location>
</feature>
<dbReference type="InterPro" id="IPR032623">
    <property type="entry name" value="FecR_N"/>
</dbReference>
<proteinExistence type="predicted"/>
<dbReference type="RefSeq" id="WP_244451186.1">
    <property type="nucleotide sequence ID" value="NZ_CP083241.1"/>
</dbReference>
<evidence type="ECO:0000313" key="5">
    <source>
        <dbReference type="Proteomes" id="UP000831684"/>
    </source>
</evidence>
<feature type="domain" description="FecR protein" evidence="2">
    <location>
        <begin position="100"/>
        <end position="191"/>
    </location>
</feature>
<dbReference type="Pfam" id="PF16220">
    <property type="entry name" value="DUF4880"/>
    <property type="match status" value="1"/>
</dbReference>
<dbReference type="InterPro" id="IPR012373">
    <property type="entry name" value="Ferrdict_sens_TM"/>
</dbReference>
<dbReference type="AlphaFoldDB" id="A0A9E6ZXK7"/>
<dbReference type="EMBL" id="CP083241">
    <property type="protein sequence ID" value="UOK73571.1"/>
    <property type="molecule type" value="Genomic_DNA"/>
</dbReference>
<name>A0A9E6ZXK7_9HYPH</name>
<dbReference type="Gene3D" id="2.60.120.1440">
    <property type="match status" value="1"/>
</dbReference>
<geneLocation type="plasmid" evidence="4 5">
    <name>pB</name>
</geneLocation>
<dbReference type="PIRSF" id="PIRSF018266">
    <property type="entry name" value="FecR"/>
    <property type="match status" value="1"/>
</dbReference>
<accession>A0A9E6ZXK7</accession>
<keyword evidence="4" id="KW-0614">Plasmid</keyword>